<organism evidence="1 2">
    <name type="scientific">Chitinibacter fontanus</name>
    <dbReference type="NCBI Taxonomy" id="1737446"/>
    <lineage>
        <taxon>Bacteria</taxon>
        <taxon>Pseudomonadati</taxon>
        <taxon>Pseudomonadota</taxon>
        <taxon>Betaproteobacteria</taxon>
        <taxon>Neisseriales</taxon>
        <taxon>Chitinibacteraceae</taxon>
        <taxon>Chitinibacter</taxon>
    </lineage>
</organism>
<evidence type="ECO:0000313" key="1">
    <source>
        <dbReference type="EMBL" id="QLI81588.1"/>
    </source>
</evidence>
<protein>
    <submittedName>
        <fullName evidence="1">Tetratricopeptide repeat protein</fullName>
    </submittedName>
</protein>
<name>A0A7D5ZFK2_9NEIS</name>
<evidence type="ECO:0000313" key="2">
    <source>
        <dbReference type="Proteomes" id="UP000510822"/>
    </source>
</evidence>
<dbReference type="SMART" id="SM00028">
    <property type="entry name" value="TPR"/>
    <property type="match status" value="4"/>
</dbReference>
<dbReference type="Pfam" id="PF13424">
    <property type="entry name" value="TPR_12"/>
    <property type="match status" value="1"/>
</dbReference>
<dbReference type="Gene3D" id="1.25.40.10">
    <property type="entry name" value="Tetratricopeptide repeat domain"/>
    <property type="match status" value="2"/>
</dbReference>
<dbReference type="InterPro" id="IPR011990">
    <property type="entry name" value="TPR-like_helical_dom_sf"/>
</dbReference>
<dbReference type="RefSeq" id="WP_180305699.1">
    <property type="nucleotide sequence ID" value="NZ_CP058952.1"/>
</dbReference>
<gene>
    <name evidence="1" type="ORF">HZU75_08615</name>
</gene>
<dbReference type="InterPro" id="IPR019734">
    <property type="entry name" value="TPR_rpt"/>
</dbReference>
<dbReference type="KEGG" id="cfon:HZU75_08615"/>
<reference evidence="1 2" key="1">
    <citation type="journal article" date="2016" name="Int. J. Syst. Evol. Microbiol.">
        <title>Chitinibacter fontanus sp. nov., isolated from a spring.</title>
        <authorList>
            <person name="Sheu S.Y."/>
            <person name="Li Y.S."/>
            <person name="Young C.C."/>
            <person name="Chen W.M."/>
        </authorList>
    </citation>
    <scope>NUCLEOTIDE SEQUENCE [LARGE SCALE GENOMIC DNA]</scope>
    <source>
        <strain evidence="1 2">STM-7</strain>
    </source>
</reference>
<proteinExistence type="predicted"/>
<dbReference type="SUPFAM" id="SSF48452">
    <property type="entry name" value="TPR-like"/>
    <property type="match status" value="1"/>
</dbReference>
<keyword evidence="2" id="KW-1185">Reference proteome</keyword>
<dbReference type="EMBL" id="CP058952">
    <property type="protein sequence ID" value="QLI81588.1"/>
    <property type="molecule type" value="Genomic_DNA"/>
</dbReference>
<sequence length="342" mass="38373">MTAPTLNASERIAEIQRRIYSEPAAVLHLSQALLVDSLRAQDIATQVQASIFISITRNQLGERHDDCTLLLSALELCEKNDLKLLALQVMERLGRDRYTGGLYAESLAYWKQCIIACRALRHCGHAHVLALIGLGHVCSAYNQHLQAVEFHRAALHLLKLHPEPLLHIKAKLSLGWDLYNAGQSDDASLILQETAELSRQYHFGHYVTESLLHLGTIALKNHDLAQAEAYFEQCLDSMQETPSHWAECNLLGMLAEVRFLQGSPQMAREMIERGIRLAHQDGMRHIEAKLSAQAAGYCAALNDLNGIEYFGRQLDLLHENNTTSWSIPAIDLSNIRQYLPNT</sequence>
<dbReference type="AlphaFoldDB" id="A0A7D5ZFK2"/>
<accession>A0A7D5ZFK2</accession>
<dbReference type="Proteomes" id="UP000510822">
    <property type="component" value="Chromosome"/>
</dbReference>